<dbReference type="OrthoDB" id="7584816at2"/>
<feature type="region of interest" description="Disordered" evidence="1">
    <location>
        <begin position="122"/>
        <end position="141"/>
    </location>
</feature>
<evidence type="ECO:0000313" key="4">
    <source>
        <dbReference type="Proteomes" id="UP000295493"/>
    </source>
</evidence>
<dbReference type="EMBL" id="SNWD01000002">
    <property type="protein sequence ID" value="TDN85409.1"/>
    <property type="molecule type" value="Genomic_DNA"/>
</dbReference>
<accession>A0A4R6FU65</accession>
<reference evidence="3 4" key="1">
    <citation type="submission" date="2019-03" db="EMBL/GenBank/DDBJ databases">
        <title>Genomic Encyclopedia of Type Strains, Phase IV (KMG-IV): sequencing the most valuable type-strain genomes for metagenomic binning, comparative biology and taxonomic classification.</title>
        <authorList>
            <person name="Goeker M."/>
        </authorList>
    </citation>
    <scope>NUCLEOTIDE SEQUENCE [LARGE SCALE GENOMIC DNA]</scope>
    <source>
        <strain evidence="3 4">DSM 25059</strain>
    </source>
</reference>
<dbReference type="AlphaFoldDB" id="A0A4R6FU65"/>
<comment type="caution">
    <text evidence="3">The sequence shown here is derived from an EMBL/GenBank/DDBJ whole genome shotgun (WGS) entry which is preliminary data.</text>
</comment>
<proteinExistence type="predicted"/>
<feature type="transmembrane region" description="Helical" evidence="2">
    <location>
        <begin position="39"/>
        <end position="58"/>
    </location>
</feature>
<dbReference type="RefSeq" id="WP_133494358.1">
    <property type="nucleotide sequence ID" value="NZ_BMLU01000002.1"/>
</dbReference>
<dbReference type="Proteomes" id="UP000295493">
    <property type="component" value="Unassembled WGS sequence"/>
</dbReference>
<keyword evidence="2" id="KW-1133">Transmembrane helix</keyword>
<keyword evidence="4" id="KW-1185">Reference proteome</keyword>
<keyword evidence="2" id="KW-0472">Membrane</keyword>
<evidence type="ECO:0000256" key="1">
    <source>
        <dbReference type="SAM" id="MobiDB-lite"/>
    </source>
</evidence>
<protein>
    <submittedName>
        <fullName evidence="3">Uncharacterized protein</fullName>
    </submittedName>
</protein>
<evidence type="ECO:0000313" key="3">
    <source>
        <dbReference type="EMBL" id="TDN85409.1"/>
    </source>
</evidence>
<organism evidence="3 4">
    <name type="scientific">Stakelama pacifica</name>
    <dbReference type="NCBI Taxonomy" id="517720"/>
    <lineage>
        <taxon>Bacteria</taxon>
        <taxon>Pseudomonadati</taxon>
        <taxon>Pseudomonadota</taxon>
        <taxon>Alphaproteobacteria</taxon>
        <taxon>Sphingomonadales</taxon>
        <taxon>Sphingomonadaceae</taxon>
        <taxon>Stakelama</taxon>
    </lineage>
</organism>
<gene>
    <name evidence="3" type="ORF">EV664_102115</name>
</gene>
<name>A0A4R6FU65_9SPHN</name>
<keyword evidence="2" id="KW-0812">Transmembrane</keyword>
<sequence>MTVALLFLWFALLVLPDIPARRSLERALIEVPARRLNELNRGLVIVTIALAVLGLLLFQLLEQDGMLLFSMALPELSMILASVEVTTLVDIVATALVVSAGIKMRQVTGLIIATMFRPRARTKRTRVQRGHSANDDEDGPATLALAA</sequence>
<evidence type="ECO:0000256" key="2">
    <source>
        <dbReference type="SAM" id="Phobius"/>
    </source>
</evidence>